<accession>A0A917GNT2</accession>
<dbReference type="EMBL" id="BMIY01000003">
    <property type="protein sequence ID" value="GGG52826.1"/>
    <property type="molecule type" value="Genomic_DNA"/>
</dbReference>
<reference evidence="1" key="2">
    <citation type="submission" date="2020-09" db="EMBL/GenBank/DDBJ databases">
        <authorList>
            <person name="Sun Q."/>
            <person name="Zhou Y."/>
        </authorList>
    </citation>
    <scope>NUCLEOTIDE SEQUENCE</scope>
    <source>
        <strain evidence="1">CGMCC 1.15425</strain>
    </source>
</reference>
<organism evidence="1 2">
    <name type="scientific">Pseudohongiella nitratireducens</name>
    <dbReference type="NCBI Taxonomy" id="1768907"/>
    <lineage>
        <taxon>Bacteria</taxon>
        <taxon>Pseudomonadati</taxon>
        <taxon>Pseudomonadota</taxon>
        <taxon>Gammaproteobacteria</taxon>
        <taxon>Pseudomonadales</taxon>
        <taxon>Pseudohongiellaceae</taxon>
        <taxon>Pseudohongiella</taxon>
    </lineage>
</organism>
<gene>
    <name evidence="1" type="ORF">GCM10011403_07510</name>
</gene>
<name>A0A917GNT2_9GAMM</name>
<dbReference type="AlphaFoldDB" id="A0A917GNT2"/>
<protein>
    <submittedName>
        <fullName evidence="1">Uncharacterized protein</fullName>
    </submittedName>
</protein>
<evidence type="ECO:0000313" key="2">
    <source>
        <dbReference type="Proteomes" id="UP000627715"/>
    </source>
</evidence>
<keyword evidence="2" id="KW-1185">Reference proteome</keyword>
<comment type="caution">
    <text evidence="1">The sequence shown here is derived from an EMBL/GenBank/DDBJ whole genome shotgun (WGS) entry which is preliminary data.</text>
</comment>
<sequence>MVDELWAGAGSDCAHEIDDGLVKSSKKSANRQKKSLLPLALFLRERLTINISARSVMPVISI</sequence>
<dbReference type="Proteomes" id="UP000627715">
    <property type="component" value="Unassembled WGS sequence"/>
</dbReference>
<evidence type="ECO:0000313" key="1">
    <source>
        <dbReference type="EMBL" id="GGG52826.1"/>
    </source>
</evidence>
<proteinExistence type="predicted"/>
<reference evidence="1" key="1">
    <citation type="journal article" date="2014" name="Int. J. Syst. Evol. Microbiol.">
        <title>Complete genome sequence of Corynebacterium casei LMG S-19264T (=DSM 44701T), isolated from a smear-ripened cheese.</title>
        <authorList>
            <consortium name="US DOE Joint Genome Institute (JGI-PGF)"/>
            <person name="Walter F."/>
            <person name="Albersmeier A."/>
            <person name="Kalinowski J."/>
            <person name="Ruckert C."/>
        </authorList>
    </citation>
    <scope>NUCLEOTIDE SEQUENCE</scope>
    <source>
        <strain evidence="1">CGMCC 1.15425</strain>
    </source>
</reference>